<protein>
    <submittedName>
        <fullName evidence="1">Uncharacterized protein</fullName>
    </submittedName>
</protein>
<accession>A0A9J6ALK5</accession>
<evidence type="ECO:0000313" key="1">
    <source>
        <dbReference type="EMBL" id="KAG5625536.1"/>
    </source>
</evidence>
<dbReference type="AlphaFoldDB" id="A0A9J6ALK5"/>
<comment type="caution">
    <text evidence="1">The sequence shown here is derived from an EMBL/GenBank/DDBJ whole genome shotgun (WGS) entry which is preliminary data.</text>
</comment>
<dbReference type="Proteomes" id="UP000824120">
    <property type="component" value="Chromosome 2"/>
</dbReference>
<organism evidence="1 2">
    <name type="scientific">Solanum commersonii</name>
    <name type="common">Commerson's wild potato</name>
    <name type="synonym">Commerson's nightshade</name>
    <dbReference type="NCBI Taxonomy" id="4109"/>
    <lineage>
        <taxon>Eukaryota</taxon>
        <taxon>Viridiplantae</taxon>
        <taxon>Streptophyta</taxon>
        <taxon>Embryophyta</taxon>
        <taxon>Tracheophyta</taxon>
        <taxon>Spermatophyta</taxon>
        <taxon>Magnoliopsida</taxon>
        <taxon>eudicotyledons</taxon>
        <taxon>Gunneridae</taxon>
        <taxon>Pentapetalae</taxon>
        <taxon>asterids</taxon>
        <taxon>lamiids</taxon>
        <taxon>Solanales</taxon>
        <taxon>Solanaceae</taxon>
        <taxon>Solanoideae</taxon>
        <taxon>Solaneae</taxon>
        <taxon>Solanum</taxon>
    </lineage>
</organism>
<gene>
    <name evidence="1" type="ORF">H5410_010754</name>
</gene>
<keyword evidence="2" id="KW-1185">Reference proteome</keyword>
<dbReference type="EMBL" id="JACXVP010000002">
    <property type="protein sequence ID" value="KAG5625536.1"/>
    <property type="molecule type" value="Genomic_DNA"/>
</dbReference>
<proteinExistence type="predicted"/>
<sequence>MFHQVVVRPTLLYGAQCLSVKNDHVQKMNVRVEVHTGCSVTDNWINFLFGIMGKIGKKLYKLAKAMERRARDVHQGRGRRSIGLGDTH</sequence>
<evidence type="ECO:0000313" key="2">
    <source>
        <dbReference type="Proteomes" id="UP000824120"/>
    </source>
</evidence>
<name>A0A9J6ALK5_SOLCO</name>
<reference evidence="1 2" key="1">
    <citation type="submission" date="2020-09" db="EMBL/GenBank/DDBJ databases">
        <title>De no assembly of potato wild relative species, Solanum commersonii.</title>
        <authorList>
            <person name="Cho K."/>
        </authorList>
    </citation>
    <scope>NUCLEOTIDE SEQUENCE [LARGE SCALE GENOMIC DNA]</scope>
    <source>
        <strain evidence="1">LZ3.2</strain>
        <tissue evidence="1">Leaf</tissue>
    </source>
</reference>